<evidence type="ECO:0000313" key="3">
    <source>
        <dbReference type="Proteomes" id="UP000324629"/>
    </source>
</evidence>
<dbReference type="InterPro" id="IPR032135">
    <property type="entry name" value="DUF4817"/>
</dbReference>
<dbReference type="PANTHER" id="PTHR47326">
    <property type="entry name" value="TRANSPOSABLE ELEMENT TC3 TRANSPOSASE-LIKE PROTEIN"/>
    <property type="match status" value="1"/>
</dbReference>
<dbReference type="PANTHER" id="PTHR47326:SF1">
    <property type="entry name" value="HTH PSQ-TYPE DOMAIN-CONTAINING PROTEIN"/>
    <property type="match status" value="1"/>
</dbReference>
<accession>A0A5J4N2D2</accession>
<proteinExistence type="predicted"/>
<organism evidence="2 3">
    <name type="scientific">Paragonimus westermani</name>
    <dbReference type="NCBI Taxonomy" id="34504"/>
    <lineage>
        <taxon>Eukaryota</taxon>
        <taxon>Metazoa</taxon>
        <taxon>Spiralia</taxon>
        <taxon>Lophotrochozoa</taxon>
        <taxon>Platyhelminthes</taxon>
        <taxon>Trematoda</taxon>
        <taxon>Digenea</taxon>
        <taxon>Plagiorchiida</taxon>
        <taxon>Troglotremata</taxon>
        <taxon>Troglotrematidae</taxon>
        <taxon>Paragonimus</taxon>
    </lineage>
</organism>
<sequence length="352" mass="40306">MSLDLETKLEIVQLYYRNGDSLTACLRAYKKKHKLHNDPFSIAAIQRVIKHFVEHKTLHSDKPTGRPSLVADRTKAVTDSLEIAQLANPHGHASSSTVALHTGIPKTSVWRIMRGIGLQPYKIKLLQALDPADYPQRLAFAQWIQGNINKLDNIIWSDEAYFSMDGIVNRHNCVIWAYENPRAIQSSSLHPEKLCVWIGFSSRHKIQPFFFPATINQNNYAAMLTDHVFPQLPRRSRTTIFQHDGAPPHYALSVRNILAEKFDENHVIGRGFGVPWPPRSPDLSPLDYYLWGTLKARVFHQFKPDNIDSMKQRIVDVWNDITLDELSRAVHNLEARVELVIQHDGGYIEQLL</sequence>
<evidence type="ECO:0000259" key="1">
    <source>
        <dbReference type="Pfam" id="PF16087"/>
    </source>
</evidence>
<keyword evidence="3" id="KW-1185">Reference proteome</keyword>
<gene>
    <name evidence="2" type="ORF">DEA37_0011453</name>
</gene>
<comment type="caution">
    <text evidence="2">The sequence shown here is derived from an EMBL/GenBank/DDBJ whole genome shotgun (WGS) entry which is preliminary data.</text>
</comment>
<reference evidence="2 3" key="1">
    <citation type="journal article" date="2019" name="Gigascience">
        <title>Whole-genome sequence of the oriental lung fluke Paragonimus westermani.</title>
        <authorList>
            <person name="Oey H."/>
            <person name="Zakrzewski M."/>
            <person name="Narain K."/>
            <person name="Devi K.R."/>
            <person name="Agatsuma T."/>
            <person name="Nawaratna S."/>
            <person name="Gobert G.N."/>
            <person name="Jones M.K."/>
            <person name="Ragan M.A."/>
            <person name="McManus D.P."/>
            <person name="Krause L."/>
        </authorList>
    </citation>
    <scope>NUCLEOTIDE SEQUENCE [LARGE SCALE GENOMIC DNA]</scope>
    <source>
        <strain evidence="2 3">IND2009</strain>
    </source>
</reference>
<dbReference type="Gene3D" id="3.30.420.10">
    <property type="entry name" value="Ribonuclease H-like superfamily/Ribonuclease H"/>
    <property type="match status" value="1"/>
</dbReference>
<dbReference type="GO" id="GO:0003676">
    <property type="term" value="F:nucleic acid binding"/>
    <property type="evidence" value="ECO:0007669"/>
    <property type="project" value="InterPro"/>
</dbReference>
<dbReference type="AlphaFoldDB" id="A0A5J4N2D2"/>
<dbReference type="Proteomes" id="UP000324629">
    <property type="component" value="Unassembled WGS sequence"/>
</dbReference>
<dbReference type="EMBL" id="QNGE01027755">
    <property type="protein sequence ID" value="KAA3669773.1"/>
    <property type="molecule type" value="Genomic_DNA"/>
</dbReference>
<protein>
    <recommendedName>
        <fullName evidence="1">DUF4817 domain-containing protein</fullName>
    </recommendedName>
</protein>
<name>A0A5J4N2D2_9TREM</name>
<dbReference type="InterPro" id="IPR036397">
    <property type="entry name" value="RNaseH_sf"/>
</dbReference>
<feature type="domain" description="DUF4817" evidence="1">
    <location>
        <begin position="5"/>
        <end position="52"/>
    </location>
</feature>
<evidence type="ECO:0000313" key="2">
    <source>
        <dbReference type="EMBL" id="KAA3669773.1"/>
    </source>
</evidence>
<dbReference type="Pfam" id="PF16087">
    <property type="entry name" value="DUF4817"/>
    <property type="match status" value="1"/>
</dbReference>